<gene>
    <name evidence="2" type="ORF">TIFTF001_036601</name>
    <name evidence="3" type="ORF">TIFTF001_036612</name>
    <name evidence="4" type="ORF">TIFTF001_036614</name>
    <name evidence="5" type="ORF">TIFTF001_036624</name>
</gene>
<feature type="compositionally biased region" description="Pro residues" evidence="1">
    <location>
        <begin position="32"/>
        <end position="43"/>
    </location>
</feature>
<sequence>MDCHIADLGVDAHAQIQIHEPGSLLISLIPPEIQPPAQAPEPPFHVGDMVDQPPPPAKV</sequence>
<comment type="caution">
    <text evidence="4">The sequence shown here is derived from an EMBL/GenBank/DDBJ whole genome shotgun (WGS) entry which is preliminary data.</text>
</comment>
<name>A0AA88E4M8_FICCA</name>
<organism evidence="4 6">
    <name type="scientific">Ficus carica</name>
    <name type="common">Common fig</name>
    <dbReference type="NCBI Taxonomy" id="3494"/>
    <lineage>
        <taxon>Eukaryota</taxon>
        <taxon>Viridiplantae</taxon>
        <taxon>Streptophyta</taxon>
        <taxon>Embryophyta</taxon>
        <taxon>Tracheophyta</taxon>
        <taxon>Spermatophyta</taxon>
        <taxon>Magnoliopsida</taxon>
        <taxon>eudicotyledons</taxon>
        <taxon>Gunneridae</taxon>
        <taxon>Pentapetalae</taxon>
        <taxon>rosids</taxon>
        <taxon>fabids</taxon>
        <taxon>Rosales</taxon>
        <taxon>Moraceae</taxon>
        <taxon>Ficeae</taxon>
        <taxon>Ficus</taxon>
    </lineage>
</organism>
<keyword evidence="6" id="KW-1185">Reference proteome</keyword>
<evidence type="ECO:0000313" key="5">
    <source>
        <dbReference type="EMBL" id="GMN67564.1"/>
    </source>
</evidence>
<dbReference type="EMBL" id="BTGU01000470">
    <property type="protein sequence ID" value="GMN67564.1"/>
    <property type="molecule type" value="Genomic_DNA"/>
</dbReference>
<evidence type="ECO:0000313" key="2">
    <source>
        <dbReference type="EMBL" id="GMN67539.1"/>
    </source>
</evidence>
<dbReference type="EMBL" id="BTGU01000467">
    <property type="protein sequence ID" value="GMN67539.1"/>
    <property type="molecule type" value="Genomic_DNA"/>
</dbReference>
<protein>
    <submittedName>
        <fullName evidence="4">Uncharacterized protein</fullName>
    </submittedName>
</protein>
<proteinExistence type="predicted"/>
<evidence type="ECO:0000313" key="4">
    <source>
        <dbReference type="EMBL" id="GMN67553.1"/>
    </source>
</evidence>
<dbReference type="EMBL" id="BTGU01000469">
    <property type="protein sequence ID" value="GMN67553.1"/>
    <property type="molecule type" value="Genomic_DNA"/>
</dbReference>
<dbReference type="EMBL" id="BTGU01000468">
    <property type="protein sequence ID" value="GMN67552.1"/>
    <property type="molecule type" value="Genomic_DNA"/>
</dbReference>
<feature type="region of interest" description="Disordered" evidence="1">
    <location>
        <begin position="30"/>
        <end position="59"/>
    </location>
</feature>
<evidence type="ECO:0000256" key="1">
    <source>
        <dbReference type="SAM" id="MobiDB-lite"/>
    </source>
</evidence>
<evidence type="ECO:0000313" key="6">
    <source>
        <dbReference type="Proteomes" id="UP001187192"/>
    </source>
</evidence>
<dbReference type="Proteomes" id="UP001187192">
    <property type="component" value="Unassembled WGS sequence"/>
</dbReference>
<dbReference type="AlphaFoldDB" id="A0AA88E4M8"/>
<evidence type="ECO:0000313" key="3">
    <source>
        <dbReference type="EMBL" id="GMN67552.1"/>
    </source>
</evidence>
<accession>A0AA88E4M8</accession>
<reference evidence="4" key="1">
    <citation type="submission" date="2023-07" db="EMBL/GenBank/DDBJ databases">
        <title>draft genome sequence of fig (Ficus carica).</title>
        <authorList>
            <person name="Takahashi T."/>
            <person name="Nishimura K."/>
        </authorList>
    </citation>
    <scope>NUCLEOTIDE SEQUENCE</scope>
</reference>